<organism evidence="10 12">
    <name type="scientific">Amycolatopsis australiensis</name>
    <dbReference type="NCBI Taxonomy" id="546364"/>
    <lineage>
        <taxon>Bacteria</taxon>
        <taxon>Bacillati</taxon>
        <taxon>Actinomycetota</taxon>
        <taxon>Actinomycetes</taxon>
        <taxon>Pseudonocardiales</taxon>
        <taxon>Pseudonocardiaceae</taxon>
        <taxon>Amycolatopsis</taxon>
    </lineage>
</organism>
<protein>
    <submittedName>
        <fullName evidence="10">Cytochrome P450</fullName>
    </submittedName>
</protein>
<dbReference type="EMBL" id="FPJG01000002">
    <property type="protein sequence ID" value="SFW13891.1"/>
    <property type="molecule type" value="Genomic_DNA"/>
</dbReference>
<accession>A0A1K1LNY3</accession>
<gene>
    <name evidence="10" type="ORF">SAMN04489730_0096</name>
    <name evidence="11" type="ORF">SAMN04489730_0194</name>
</gene>
<keyword evidence="4 9" id="KW-0479">Metal-binding</keyword>
<evidence type="ECO:0000256" key="7">
    <source>
        <dbReference type="ARBA" id="ARBA00023033"/>
    </source>
</evidence>
<dbReference type="SUPFAM" id="SSF48264">
    <property type="entry name" value="Cytochrome P450"/>
    <property type="match status" value="1"/>
</dbReference>
<dbReference type="PANTHER" id="PTHR46696">
    <property type="entry name" value="P450, PUTATIVE (EUROFUNG)-RELATED"/>
    <property type="match status" value="1"/>
</dbReference>
<dbReference type="InterPro" id="IPR002397">
    <property type="entry name" value="Cyt_P450_B"/>
</dbReference>
<dbReference type="PRINTS" id="PR00359">
    <property type="entry name" value="BP450"/>
</dbReference>
<proteinExistence type="inferred from homology"/>
<keyword evidence="3 9" id="KW-0349">Heme</keyword>
<evidence type="ECO:0000313" key="12">
    <source>
        <dbReference type="Proteomes" id="UP000182740"/>
    </source>
</evidence>
<evidence type="ECO:0000256" key="1">
    <source>
        <dbReference type="ARBA" id="ARBA00004660"/>
    </source>
</evidence>
<dbReference type="GO" id="GO:0020037">
    <property type="term" value="F:heme binding"/>
    <property type="evidence" value="ECO:0007669"/>
    <property type="project" value="InterPro"/>
</dbReference>
<reference evidence="12" key="2">
    <citation type="submission" date="2016-11" db="EMBL/GenBank/DDBJ databases">
        <authorList>
            <person name="Varghese N."/>
            <person name="Submissions S."/>
        </authorList>
    </citation>
    <scope>NUCLEOTIDE SEQUENCE [LARGE SCALE GENOMIC DNA]</scope>
    <source>
        <strain evidence="12">DSM 44671</strain>
    </source>
</reference>
<evidence type="ECO:0000313" key="10">
    <source>
        <dbReference type="EMBL" id="SFW12594.1"/>
    </source>
</evidence>
<evidence type="ECO:0000256" key="9">
    <source>
        <dbReference type="RuleBase" id="RU000461"/>
    </source>
</evidence>
<dbReference type="Pfam" id="PF00067">
    <property type="entry name" value="p450"/>
    <property type="match status" value="1"/>
</dbReference>
<dbReference type="InterPro" id="IPR017972">
    <property type="entry name" value="Cyt_P450_CS"/>
</dbReference>
<dbReference type="EMBL" id="FPJG01000002">
    <property type="protein sequence ID" value="SFW12594.1"/>
    <property type="molecule type" value="Genomic_DNA"/>
</dbReference>
<dbReference type="GO" id="GO:0016705">
    <property type="term" value="F:oxidoreductase activity, acting on paired donors, with incorporation or reduction of molecular oxygen"/>
    <property type="evidence" value="ECO:0007669"/>
    <property type="project" value="InterPro"/>
</dbReference>
<evidence type="ECO:0000256" key="2">
    <source>
        <dbReference type="ARBA" id="ARBA00010617"/>
    </source>
</evidence>
<dbReference type="InterPro" id="IPR036396">
    <property type="entry name" value="Cyt_P450_sf"/>
</dbReference>
<evidence type="ECO:0000256" key="3">
    <source>
        <dbReference type="ARBA" id="ARBA00022617"/>
    </source>
</evidence>
<evidence type="ECO:0000256" key="8">
    <source>
        <dbReference type="ARBA" id="ARBA00055433"/>
    </source>
</evidence>
<evidence type="ECO:0000256" key="6">
    <source>
        <dbReference type="ARBA" id="ARBA00023004"/>
    </source>
</evidence>
<comment type="similarity">
    <text evidence="2 9">Belongs to the cytochrome P450 family.</text>
</comment>
<evidence type="ECO:0000256" key="5">
    <source>
        <dbReference type="ARBA" id="ARBA00023002"/>
    </source>
</evidence>
<dbReference type="RefSeq" id="WP_072474442.1">
    <property type="nucleotide sequence ID" value="NZ_FPJG01000002.1"/>
</dbReference>
<evidence type="ECO:0000313" key="11">
    <source>
        <dbReference type="EMBL" id="SFW13891.1"/>
    </source>
</evidence>
<dbReference type="PANTHER" id="PTHR46696:SF1">
    <property type="entry name" value="CYTOCHROME P450 YJIB-RELATED"/>
    <property type="match status" value="1"/>
</dbReference>
<keyword evidence="5 9" id="KW-0560">Oxidoreductase</keyword>
<comment type="function">
    <text evidence="8">Involved in the coupling of aromatic side chains of the heptapeptide of vancomycin.</text>
</comment>
<dbReference type="GO" id="GO:0004497">
    <property type="term" value="F:monooxygenase activity"/>
    <property type="evidence" value="ECO:0007669"/>
    <property type="project" value="UniProtKB-KW"/>
</dbReference>
<name>A0A1K1LNY3_9PSEU</name>
<dbReference type="FunFam" id="1.10.630.10:FF:000018">
    <property type="entry name" value="Cytochrome P450 monooxygenase"/>
    <property type="match status" value="1"/>
</dbReference>
<keyword evidence="6 9" id="KW-0408">Iron</keyword>
<dbReference type="PRINTS" id="PR00385">
    <property type="entry name" value="P450"/>
</dbReference>
<dbReference type="InterPro" id="IPR001128">
    <property type="entry name" value="Cyt_P450"/>
</dbReference>
<dbReference type="GO" id="GO:0005506">
    <property type="term" value="F:iron ion binding"/>
    <property type="evidence" value="ECO:0007669"/>
    <property type="project" value="InterPro"/>
</dbReference>
<evidence type="ECO:0000256" key="4">
    <source>
        <dbReference type="ARBA" id="ARBA00022723"/>
    </source>
</evidence>
<sequence>MTLTAGFFGSDYWTDPLMVGDRERERAAVVAATLPDGLPVWVITRFDDARAALDDPRLSKDSAALVKAIQHQLEAAGYGDRNPSGMFGPHVLFSDPPRHTRLRKLLMYAFTTKRVKALEPVFRNMTADLVANLPLHEEVDLISQVAVPLPLAVICELLGVPADAREPLRPLVDAINLNDPATAPAASDQLVGFFTDLIEHKRRKPGDDLVSALIHVDDGQPDKLADDELLGTLFLLLNAGHDTTANLIGNTLRALLQDRRYRWRLVHEHPELIPNVVDEVLRYDSPVRMATHRVVAEPVEYGGITLLPGEIVLISLHSANRDPRQFGEHAAQLDLHRDRHDLRHLGFGYGLHRCLGATLGRMEAEVTIETFARAFPRAVLLDQAELRRRRSPIMNGWDRLPTLLDVGH</sequence>
<keyword evidence="12" id="KW-1185">Reference proteome</keyword>
<reference evidence="10" key="1">
    <citation type="submission" date="2016-11" db="EMBL/GenBank/DDBJ databases">
        <authorList>
            <person name="Jaros S."/>
            <person name="Januszkiewicz K."/>
            <person name="Wedrychowicz H."/>
        </authorList>
    </citation>
    <scope>NUCLEOTIDE SEQUENCE [LARGE SCALE GENOMIC DNA]</scope>
    <source>
        <strain evidence="10">DSM 44671</strain>
    </source>
</reference>
<dbReference type="PROSITE" id="PS00086">
    <property type="entry name" value="CYTOCHROME_P450"/>
    <property type="match status" value="1"/>
</dbReference>
<dbReference type="Proteomes" id="UP000182740">
    <property type="component" value="Unassembled WGS sequence"/>
</dbReference>
<dbReference type="STRING" id="546364.SAMN04489730_0096"/>
<comment type="pathway">
    <text evidence="1">Antibiotic biosynthesis; vancomycin biosynthesis.</text>
</comment>
<keyword evidence="7 9" id="KW-0503">Monooxygenase</keyword>
<dbReference type="OrthoDB" id="3700148at2"/>
<dbReference type="AlphaFoldDB" id="A0A1K1LNY3"/>
<dbReference type="Gene3D" id="1.10.630.10">
    <property type="entry name" value="Cytochrome P450"/>
    <property type="match status" value="1"/>
</dbReference>